<feature type="transmembrane region" description="Helical" evidence="1">
    <location>
        <begin position="238"/>
        <end position="259"/>
    </location>
</feature>
<dbReference type="Proteomes" id="UP000746471">
    <property type="component" value="Unassembled WGS sequence"/>
</dbReference>
<feature type="transmembrane region" description="Helical" evidence="1">
    <location>
        <begin position="122"/>
        <end position="138"/>
    </location>
</feature>
<keyword evidence="3" id="KW-0378">Hydrolase</keyword>
<proteinExistence type="predicted"/>
<organism evidence="3 4">
    <name type="scientific">Fusibacter paucivorans</name>
    <dbReference type="NCBI Taxonomy" id="76009"/>
    <lineage>
        <taxon>Bacteria</taxon>
        <taxon>Bacillati</taxon>
        <taxon>Bacillota</taxon>
        <taxon>Clostridia</taxon>
        <taxon>Eubacteriales</taxon>
        <taxon>Eubacteriales Family XII. Incertae Sedis</taxon>
        <taxon>Fusibacter</taxon>
    </lineage>
</organism>
<feature type="transmembrane region" description="Helical" evidence="1">
    <location>
        <begin position="150"/>
        <end position="170"/>
    </location>
</feature>
<feature type="transmembrane region" description="Helical" evidence="1">
    <location>
        <begin position="176"/>
        <end position="195"/>
    </location>
</feature>
<dbReference type="RefSeq" id="WP_213235205.1">
    <property type="nucleotide sequence ID" value="NZ_JAHBCL010000002.1"/>
</dbReference>
<keyword evidence="3" id="KW-0645">Protease</keyword>
<dbReference type="GO" id="GO:0008237">
    <property type="term" value="F:metallopeptidase activity"/>
    <property type="evidence" value="ECO:0007669"/>
    <property type="project" value="UniProtKB-KW"/>
</dbReference>
<name>A0ABS5PLZ4_9FIRM</name>
<feature type="transmembrane region" description="Helical" evidence="1">
    <location>
        <begin position="202"/>
        <end position="218"/>
    </location>
</feature>
<protein>
    <submittedName>
        <fullName evidence="3">CPBP family intramembrane metalloprotease</fullName>
    </submittedName>
</protein>
<comment type="caution">
    <text evidence="3">The sequence shown here is derived from an EMBL/GenBank/DDBJ whole genome shotgun (WGS) entry which is preliminary data.</text>
</comment>
<keyword evidence="4" id="KW-1185">Reference proteome</keyword>
<dbReference type="EMBL" id="JAHBCL010000002">
    <property type="protein sequence ID" value="MBS7525424.1"/>
    <property type="molecule type" value="Genomic_DNA"/>
</dbReference>
<keyword evidence="3" id="KW-0482">Metalloprotease</keyword>
<feature type="transmembrane region" description="Helical" evidence="1">
    <location>
        <begin position="47"/>
        <end position="76"/>
    </location>
</feature>
<sequence>MNELVVITMILCGILSIPWGIYALSANKEMRFFEWVDYKQISKFEFIFLGLCIVWLYLTNTIKVIPFVIALFILLFSLDSISNDAIKIEKNQNLMKAFVASFLLYMSIQLACKYLNLFSNVHLYRLVLTTSVFLGYLFNIKVSSFHWTTAIKTIIVMLVVYFFIEIPYLLIYDIEALKAVTFSGYLASFVGSLYFPSIVEEVIFRGFLLGGLVSLGIRKDKANIFQAIVFGYIHLLNYESITLVSFLWPSFQVFAGYLFGKIYLSTKSLTPCLILHALFDTI</sequence>
<evidence type="ECO:0000313" key="3">
    <source>
        <dbReference type="EMBL" id="MBS7525424.1"/>
    </source>
</evidence>
<feature type="transmembrane region" description="Helical" evidence="1">
    <location>
        <begin position="97"/>
        <end position="116"/>
    </location>
</feature>
<dbReference type="Pfam" id="PF02517">
    <property type="entry name" value="Rce1-like"/>
    <property type="match status" value="1"/>
</dbReference>
<reference evidence="3 4" key="1">
    <citation type="submission" date="2021-05" db="EMBL/GenBank/DDBJ databases">
        <title>Fusibacter ferrireducens sp. nov., an anaerobic, sulfur- and Fe-reducing bacterium isolated from the mangrove sediment.</title>
        <authorList>
            <person name="Qiu D."/>
        </authorList>
    </citation>
    <scope>NUCLEOTIDE SEQUENCE [LARGE SCALE GENOMIC DNA]</scope>
    <source>
        <strain evidence="3 4">DSM 12116</strain>
    </source>
</reference>
<evidence type="ECO:0000259" key="2">
    <source>
        <dbReference type="Pfam" id="PF02517"/>
    </source>
</evidence>
<gene>
    <name evidence="3" type="ORF">KHM83_01890</name>
</gene>
<keyword evidence="1" id="KW-0472">Membrane</keyword>
<keyword evidence="1" id="KW-1133">Transmembrane helix</keyword>
<evidence type="ECO:0000256" key="1">
    <source>
        <dbReference type="SAM" id="Phobius"/>
    </source>
</evidence>
<dbReference type="InterPro" id="IPR003675">
    <property type="entry name" value="Rce1/LyrA-like_dom"/>
</dbReference>
<feature type="domain" description="CAAX prenyl protease 2/Lysostaphin resistance protein A-like" evidence="2">
    <location>
        <begin position="185"/>
        <end position="281"/>
    </location>
</feature>
<accession>A0ABS5PLZ4</accession>
<keyword evidence="1" id="KW-0812">Transmembrane</keyword>
<evidence type="ECO:0000313" key="4">
    <source>
        <dbReference type="Proteomes" id="UP000746471"/>
    </source>
</evidence>